<evidence type="ECO:0000313" key="2">
    <source>
        <dbReference type="Proteomes" id="UP000626109"/>
    </source>
</evidence>
<dbReference type="EMBL" id="CAJNNW010034737">
    <property type="protein sequence ID" value="CAE8723736.1"/>
    <property type="molecule type" value="Genomic_DNA"/>
</dbReference>
<gene>
    <name evidence="1" type="ORF">PGLA2088_LOCUS43328</name>
</gene>
<dbReference type="AlphaFoldDB" id="A0A813LCA3"/>
<reference evidence="1" key="1">
    <citation type="submission" date="2021-02" db="EMBL/GenBank/DDBJ databases">
        <authorList>
            <person name="Dougan E. K."/>
            <person name="Rhodes N."/>
            <person name="Thang M."/>
            <person name="Chan C."/>
        </authorList>
    </citation>
    <scope>NUCLEOTIDE SEQUENCE</scope>
</reference>
<comment type="caution">
    <text evidence="1">The sequence shown here is derived from an EMBL/GenBank/DDBJ whole genome shotgun (WGS) entry which is preliminary data.</text>
</comment>
<evidence type="ECO:0000313" key="1">
    <source>
        <dbReference type="EMBL" id="CAE8723736.1"/>
    </source>
</evidence>
<dbReference type="Proteomes" id="UP000626109">
    <property type="component" value="Unassembled WGS sequence"/>
</dbReference>
<name>A0A813LCA3_POLGL</name>
<accession>A0A813LCA3</accession>
<sequence>MVPGTCRRLRSRPRPATGLAASVFAAQLMASSSSSSSSSSARNCSLSSLDIWSDGARLGLEPAFSAEVLQYRARPLDFEASDLWVDPKPARGCVARRSDARRRSRLT</sequence>
<organism evidence="1 2">
    <name type="scientific">Polarella glacialis</name>
    <name type="common">Dinoflagellate</name>
    <dbReference type="NCBI Taxonomy" id="89957"/>
    <lineage>
        <taxon>Eukaryota</taxon>
        <taxon>Sar</taxon>
        <taxon>Alveolata</taxon>
        <taxon>Dinophyceae</taxon>
        <taxon>Suessiales</taxon>
        <taxon>Suessiaceae</taxon>
        <taxon>Polarella</taxon>
    </lineage>
</organism>
<protein>
    <submittedName>
        <fullName evidence="1">Uncharacterized protein</fullName>
    </submittedName>
</protein>
<proteinExistence type="predicted"/>